<dbReference type="PANTHER" id="PTHR43028:SF5">
    <property type="entry name" value="3'(2'),5'-BISPHOSPHATE NUCLEOTIDASE 1"/>
    <property type="match status" value="1"/>
</dbReference>
<feature type="binding site" evidence="5">
    <location>
        <position position="88"/>
    </location>
    <ligand>
        <name>Mg(2+)</name>
        <dbReference type="ChEBI" id="CHEBI:18420"/>
        <label>1</label>
        <note>catalytic</note>
    </ligand>
</feature>
<dbReference type="GO" id="GO:0005886">
    <property type="term" value="C:plasma membrane"/>
    <property type="evidence" value="ECO:0007669"/>
    <property type="project" value="UniProtKB-SubCell"/>
</dbReference>
<reference evidence="6 7" key="2">
    <citation type="submission" date="2018-05" db="EMBL/GenBank/DDBJ databases">
        <authorList>
            <person name="Lanie J.A."/>
            <person name="Ng W.-L."/>
            <person name="Kazmierczak K.M."/>
            <person name="Andrzejewski T.M."/>
            <person name="Davidsen T.M."/>
            <person name="Wayne K.J."/>
            <person name="Tettelin H."/>
            <person name="Glass J.I."/>
            <person name="Rusch D."/>
            <person name="Podicherti R."/>
            <person name="Tsui H.-C.T."/>
            <person name="Winkler M.E."/>
        </authorList>
    </citation>
    <scope>NUCLEOTIDE SEQUENCE [LARGE SCALE GENOMIC DNA]</scope>
    <source>
        <strain evidence="6 7">C305</strain>
    </source>
</reference>
<dbReference type="PANTHER" id="PTHR43028">
    <property type="entry name" value="3'(2'),5'-BISPHOSPHATE NUCLEOTIDASE 1"/>
    <property type="match status" value="1"/>
</dbReference>
<dbReference type="GO" id="GO:0000287">
    <property type="term" value="F:magnesium ion binding"/>
    <property type="evidence" value="ECO:0007669"/>
    <property type="project" value="UniProtKB-UniRule"/>
</dbReference>
<dbReference type="AlphaFoldDB" id="A0A2U2XCZ8"/>
<comment type="subcellular location">
    <subcellularLocation>
        <location evidence="4">Cell membrane</location>
        <topology evidence="4">Peripheral membrane protein</topology>
        <orientation evidence="4">Cytoplasmic side</orientation>
    </subcellularLocation>
</comment>
<feature type="binding site" evidence="4">
    <location>
        <position position="89"/>
    </location>
    <ligand>
        <name>Mg(2+)</name>
        <dbReference type="ChEBI" id="CHEBI:18420"/>
        <label>2</label>
    </ligand>
</feature>
<name>A0A2U2XCZ8_9FLAO</name>
<feature type="binding site" evidence="4">
    <location>
        <position position="86"/>
    </location>
    <ligand>
        <name>Mg(2+)</name>
        <dbReference type="ChEBI" id="CHEBI:18420"/>
        <label>2</label>
    </ligand>
</feature>
<keyword evidence="4" id="KW-1003">Cell membrane</keyword>
<accession>A0A2U2XCZ8</accession>
<dbReference type="PROSITE" id="PS00629">
    <property type="entry name" value="IMP_1"/>
    <property type="match status" value="1"/>
</dbReference>
<reference evidence="6 7" key="1">
    <citation type="submission" date="2018-05" db="EMBL/GenBank/DDBJ databases">
        <title>Brumimicrobium oceani sp. nov., isolated from coastal sediment.</title>
        <authorList>
            <person name="Kou Y."/>
        </authorList>
    </citation>
    <scope>NUCLEOTIDE SEQUENCE [LARGE SCALE GENOMIC DNA]</scope>
    <source>
        <strain evidence="6 7">C305</strain>
    </source>
</reference>
<dbReference type="OrthoDB" id="9772456at2"/>
<dbReference type="Pfam" id="PF00459">
    <property type="entry name" value="Inositol_P"/>
    <property type="match status" value="1"/>
</dbReference>
<feature type="binding site" evidence="4">
    <location>
        <position position="221"/>
    </location>
    <ligand>
        <name>Mg(2+)</name>
        <dbReference type="ChEBI" id="CHEBI:18420"/>
        <label>2</label>
    </ligand>
</feature>
<feature type="binding site" evidence="5">
    <location>
        <position position="66"/>
    </location>
    <ligand>
        <name>Mg(2+)</name>
        <dbReference type="ChEBI" id="CHEBI:18420"/>
        <label>1</label>
        <note>catalytic</note>
    </ligand>
</feature>
<dbReference type="RefSeq" id="WP_109359367.1">
    <property type="nucleotide sequence ID" value="NZ_QFRJ01000005.1"/>
</dbReference>
<dbReference type="CDD" id="cd01638">
    <property type="entry name" value="CysQ"/>
    <property type="match status" value="1"/>
</dbReference>
<evidence type="ECO:0000313" key="6">
    <source>
        <dbReference type="EMBL" id="PWH85662.1"/>
    </source>
</evidence>
<evidence type="ECO:0000256" key="4">
    <source>
        <dbReference type="HAMAP-Rule" id="MF_02095"/>
    </source>
</evidence>
<dbReference type="Gene3D" id="3.30.540.10">
    <property type="entry name" value="Fructose-1,6-Bisphosphatase, subunit A, domain 1"/>
    <property type="match status" value="1"/>
</dbReference>
<keyword evidence="7" id="KW-1185">Reference proteome</keyword>
<dbReference type="EMBL" id="QFRJ01000005">
    <property type="protein sequence ID" value="PWH85662.1"/>
    <property type="molecule type" value="Genomic_DNA"/>
</dbReference>
<dbReference type="InterPro" id="IPR050725">
    <property type="entry name" value="CysQ/Inositol_MonoPase"/>
</dbReference>
<comment type="cofactor">
    <cofactor evidence="4 5">
        <name>Mg(2+)</name>
        <dbReference type="ChEBI" id="CHEBI:18420"/>
    </cofactor>
</comment>
<protein>
    <recommendedName>
        <fullName evidence="4">3'(2'),5'-bisphosphate nucleotidase CysQ</fullName>
        <ecNumber evidence="4">3.1.3.7</ecNumber>
    </recommendedName>
    <alternativeName>
        <fullName evidence="4">3'(2'),5-bisphosphonucleoside 3'(2')-phosphohydrolase</fullName>
    </alternativeName>
    <alternativeName>
        <fullName evidence="4">3'-phosphoadenosine 5'-phosphate phosphatase</fullName>
        <shortName evidence="4">PAP phosphatase</shortName>
    </alternativeName>
</protein>
<keyword evidence="2 4" id="KW-0479">Metal-binding</keyword>
<evidence type="ECO:0000256" key="2">
    <source>
        <dbReference type="ARBA" id="ARBA00022723"/>
    </source>
</evidence>
<dbReference type="GO" id="GO:0008441">
    <property type="term" value="F:3'(2'),5'-bisphosphate nucleotidase activity"/>
    <property type="evidence" value="ECO:0007669"/>
    <property type="project" value="UniProtKB-UniRule"/>
</dbReference>
<evidence type="ECO:0000256" key="3">
    <source>
        <dbReference type="ARBA" id="ARBA00022842"/>
    </source>
</evidence>
<feature type="binding site" evidence="5">
    <location>
        <position position="86"/>
    </location>
    <ligand>
        <name>Mg(2+)</name>
        <dbReference type="ChEBI" id="CHEBI:18420"/>
        <label>1</label>
        <note>catalytic</note>
    </ligand>
</feature>
<evidence type="ECO:0000256" key="1">
    <source>
        <dbReference type="ARBA" id="ARBA00001625"/>
    </source>
</evidence>
<keyword evidence="4" id="KW-0378">Hydrolase</keyword>
<dbReference type="InterPro" id="IPR000760">
    <property type="entry name" value="Inositol_monophosphatase-like"/>
</dbReference>
<evidence type="ECO:0000256" key="5">
    <source>
        <dbReference type="PIRSR" id="PIRSR600760-2"/>
    </source>
</evidence>
<dbReference type="InterPro" id="IPR006240">
    <property type="entry name" value="CysQ"/>
</dbReference>
<feature type="binding site" evidence="5">
    <location>
        <position position="221"/>
    </location>
    <ligand>
        <name>Mg(2+)</name>
        <dbReference type="ChEBI" id="CHEBI:18420"/>
        <label>1</label>
        <note>catalytic</note>
    </ligand>
</feature>
<dbReference type="SUPFAM" id="SSF56655">
    <property type="entry name" value="Carbohydrate phosphatase"/>
    <property type="match status" value="1"/>
</dbReference>
<dbReference type="Gene3D" id="3.40.190.80">
    <property type="match status" value="1"/>
</dbReference>
<keyword evidence="3 4" id="KW-0460">Magnesium</keyword>
<proteinExistence type="inferred from homology"/>
<sequence length="274" mass="30724">MNNLFEKYHLTLRAALDASKVIMEIYAGDFERIEKADGSPVTIADISSSKIIADYLRQTNIPITGEEIEKEQFSIRSTWKRVWCVDPLDGTKEFIKKNGEFVINIALIEDGKPIYGLIASPIRKEIILGNKESGAFQTTYENALSPEKWTKLAQLSPVNSPVHIIASRSHYSGNLLNLAQYIEEEHGEIKSTAMGSALKFFDLVNGNADVYPRFAPTMEWDIAAGQAIYEAIGGEVIQAETGKPMVYNKKDLKNPYFVASKKSMKLSMNFFQKL</sequence>
<feature type="binding site" evidence="5">
    <location>
        <position position="89"/>
    </location>
    <ligand>
        <name>Mg(2+)</name>
        <dbReference type="ChEBI" id="CHEBI:18420"/>
        <label>1</label>
        <note>catalytic</note>
    </ligand>
</feature>
<feature type="binding site" evidence="4">
    <location>
        <position position="66"/>
    </location>
    <ligand>
        <name>substrate</name>
    </ligand>
</feature>
<feature type="binding site" evidence="4">
    <location>
        <position position="66"/>
    </location>
    <ligand>
        <name>Mg(2+)</name>
        <dbReference type="ChEBI" id="CHEBI:18420"/>
        <label>1</label>
    </ligand>
</feature>
<comment type="catalytic activity">
    <reaction evidence="1 4">
        <text>adenosine 3',5'-bisphosphate + H2O = AMP + phosphate</text>
        <dbReference type="Rhea" id="RHEA:10040"/>
        <dbReference type="ChEBI" id="CHEBI:15377"/>
        <dbReference type="ChEBI" id="CHEBI:43474"/>
        <dbReference type="ChEBI" id="CHEBI:58343"/>
        <dbReference type="ChEBI" id="CHEBI:456215"/>
        <dbReference type="EC" id="3.1.3.7"/>
    </reaction>
</comment>
<comment type="function">
    <text evidence="4">Converts adenosine-3',5'-bisphosphate (PAP) to AMP.</text>
</comment>
<gene>
    <name evidence="4" type="primary">cysQ</name>
    <name evidence="6" type="ORF">DIT68_08485</name>
</gene>
<dbReference type="Proteomes" id="UP000245370">
    <property type="component" value="Unassembled WGS sequence"/>
</dbReference>
<feature type="binding site" evidence="4">
    <location>
        <position position="221"/>
    </location>
    <ligand>
        <name>substrate</name>
    </ligand>
</feature>
<comment type="similarity">
    <text evidence="4">Belongs to the inositol monophosphatase superfamily. CysQ family.</text>
</comment>
<feature type="binding site" evidence="4">
    <location>
        <position position="88"/>
    </location>
    <ligand>
        <name>Mg(2+)</name>
        <dbReference type="ChEBI" id="CHEBI:18420"/>
        <label>1</label>
    </ligand>
</feature>
<comment type="caution">
    <text evidence="6">The sequence shown here is derived from an EMBL/GenBank/DDBJ whole genome shotgun (WGS) entry which is preliminary data.</text>
</comment>
<evidence type="ECO:0000313" key="7">
    <source>
        <dbReference type="Proteomes" id="UP000245370"/>
    </source>
</evidence>
<dbReference type="GO" id="GO:0050427">
    <property type="term" value="P:3'-phosphoadenosine 5'-phosphosulfate metabolic process"/>
    <property type="evidence" value="ECO:0007669"/>
    <property type="project" value="TreeGrafter"/>
</dbReference>
<dbReference type="InterPro" id="IPR020583">
    <property type="entry name" value="Inositol_monoP_metal-BS"/>
</dbReference>
<feature type="binding site" evidence="4">
    <location>
        <begin position="88"/>
        <end position="91"/>
    </location>
    <ligand>
        <name>substrate</name>
    </ligand>
</feature>
<dbReference type="HAMAP" id="MF_02095">
    <property type="entry name" value="CysQ"/>
    <property type="match status" value="1"/>
</dbReference>
<keyword evidence="4" id="KW-0472">Membrane</keyword>
<feature type="binding site" evidence="4">
    <location>
        <position position="86"/>
    </location>
    <ligand>
        <name>Mg(2+)</name>
        <dbReference type="ChEBI" id="CHEBI:18420"/>
        <label>1</label>
    </ligand>
</feature>
<dbReference type="EC" id="3.1.3.7" evidence="4"/>
<organism evidence="6 7">
    <name type="scientific">Brumimicrobium oceani</name>
    <dbReference type="NCBI Taxonomy" id="2100725"/>
    <lineage>
        <taxon>Bacteria</taxon>
        <taxon>Pseudomonadati</taxon>
        <taxon>Bacteroidota</taxon>
        <taxon>Flavobacteriia</taxon>
        <taxon>Flavobacteriales</taxon>
        <taxon>Crocinitomicaceae</taxon>
        <taxon>Brumimicrobium</taxon>
    </lineage>
</organism>
<dbReference type="GO" id="GO:0000103">
    <property type="term" value="P:sulfate assimilation"/>
    <property type="evidence" value="ECO:0007669"/>
    <property type="project" value="TreeGrafter"/>
</dbReference>